<dbReference type="InterPro" id="IPR002213">
    <property type="entry name" value="UDP_glucos_trans"/>
</dbReference>
<gene>
    <name evidence="7" type="primary">LOC111017237</name>
</gene>
<evidence type="ECO:0000313" key="7">
    <source>
        <dbReference type="RefSeq" id="XP_022148626.1"/>
    </source>
</evidence>
<protein>
    <submittedName>
        <fullName evidence="7">Soyasapogenol B glucuronide galactosyltransferase-like</fullName>
    </submittedName>
</protein>
<evidence type="ECO:0000313" key="6">
    <source>
        <dbReference type="Proteomes" id="UP000504603"/>
    </source>
</evidence>
<dbReference type="SUPFAM" id="SSF53756">
    <property type="entry name" value="UDP-Glycosyltransferase/glycogen phosphorylase"/>
    <property type="match status" value="1"/>
</dbReference>
<organism evidence="6 7">
    <name type="scientific">Momordica charantia</name>
    <name type="common">Bitter gourd</name>
    <name type="synonym">Balsam pear</name>
    <dbReference type="NCBI Taxonomy" id="3673"/>
    <lineage>
        <taxon>Eukaryota</taxon>
        <taxon>Viridiplantae</taxon>
        <taxon>Streptophyta</taxon>
        <taxon>Embryophyta</taxon>
        <taxon>Tracheophyta</taxon>
        <taxon>Spermatophyta</taxon>
        <taxon>Magnoliopsida</taxon>
        <taxon>eudicotyledons</taxon>
        <taxon>Gunneridae</taxon>
        <taxon>Pentapetalae</taxon>
        <taxon>rosids</taxon>
        <taxon>fabids</taxon>
        <taxon>Cucurbitales</taxon>
        <taxon>Cucurbitaceae</taxon>
        <taxon>Momordiceae</taxon>
        <taxon>Momordica</taxon>
    </lineage>
</organism>
<dbReference type="Gene3D" id="3.40.50.2000">
    <property type="entry name" value="Glycogen Phosphorylase B"/>
    <property type="match status" value="2"/>
</dbReference>
<dbReference type="RefSeq" id="XP_022148626.1">
    <property type="nucleotide sequence ID" value="XM_022292934.1"/>
</dbReference>
<dbReference type="CDD" id="cd03784">
    <property type="entry name" value="GT1_Gtf-like"/>
    <property type="match status" value="1"/>
</dbReference>
<comment type="pathway">
    <text evidence="1">Secondary metabolite biosynthesis; terpenoid biosynthesis.</text>
</comment>
<dbReference type="PROSITE" id="PS00375">
    <property type="entry name" value="UDPGT"/>
    <property type="match status" value="1"/>
</dbReference>
<dbReference type="AlphaFoldDB" id="A0A6J1D5Z5"/>
<dbReference type="Pfam" id="PF00201">
    <property type="entry name" value="UDPGT"/>
    <property type="match status" value="1"/>
</dbReference>
<evidence type="ECO:0000256" key="2">
    <source>
        <dbReference type="ARBA" id="ARBA00009995"/>
    </source>
</evidence>
<keyword evidence="6" id="KW-1185">Reference proteome</keyword>
<evidence type="ECO:0000256" key="1">
    <source>
        <dbReference type="ARBA" id="ARBA00004721"/>
    </source>
</evidence>
<dbReference type="OrthoDB" id="1721575at2759"/>
<dbReference type="GO" id="GO:0035251">
    <property type="term" value="F:UDP-glucosyltransferase activity"/>
    <property type="evidence" value="ECO:0007669"/>
    <property type="project" value="UniProtKB-ARBA"/>
</dbReference>
<name>A0A6J1D5Z5_MOMCH</name>
<comment type="similarity">
    <text evidence="2 5">Belongs to the UDP-glycosyltransferase family.</text>
</comment>
<evidence type="ECO:0000256" key="4">
    <source>
        <dbReference type="ARBA" id="ARBA00022679"/>
    </source>
</evidence>
<dbReference type="FunFam" id="3.40.50.2000:FF:000202">
    <property type="entry name" value="Glycosyltransferase"/>
    <property type="match status" value="1"/>
</dbReference>
<dbReference type="InterPro" id="IPR035595">
    <property type="entry name" value="UDP_glycos_trans_CS"/>
</dbReference>
<dbReference type="KEGG" id="mcha:111017237"/>
<keyword evidence="3 5" id="KW-0328">Glycosyltransferase</keyword>
<dbReference type="PANTHER" id="PTHR48047:SF45">
    <property type="entry name" value="SCOPOLETIN GLUCOSYLTRANSFERASE-LIKE"/>
    <property type="match status" value="1"/>
</dbReference>
<sequence>MNTFFELEPDYVEFYKQALGFRTWVVGPVSFWVNKSVSEEIGVENYENEENTVELMEWLNSKELNSVLYVCFGSSTKFWSAQLAEIAGGLEDSGHQFVWVVGKVIDSGGDHGQPFDGIEEFEERMKQSKRGLIVRTWAPQQQILNHPAVGGFITHCGWNSILEGVCGGRPMVAWPSSAEQFFNEKLITEVLKIGVSVGAKKARGLMNLEAVAIVGRDEIAKAVSFLMGDEEEAVGMRNRVREMAVAAERATNSGGSSHTSLLSLIHELKMMKLKRQANELHA</sequence>
<reference evidence="7" key="1">
    <citation type="submission" date="2025-08" db="UniProtKB">
        <authorList>
            <consortium name="RefSeq"/>
        </authorList>
    </citation>
    <scope>IDENTIFICATION</scope>
    <source>
        <strain evidence="7">OHB3-1</strain>
    </source>
</reference>
<keyword evidence="4 5" id="KW-0808">Transferase</keyword>
<dbReference type="Proteomes" id="UP000504603">
    <property type="component" value="Unplaced"/>
</dbReference>
<dbReference type="GeneID" id="111017237"/>
<accession>A0A6J1D5Z5</accession>
<dbReference type="PANTHER" id="PTHR48047">
    <property type="entry name" value="GLYCOSYLTRANSFERASE"/>
    <property type="match status" value="1"/>
</dbReference>
<evidence type="ECO:0000256" key="5">
    <source>
        <dbReference type="RuleBase" id="RU003718"/>
    </source>
</evidence>
<proteinExistence type="inferred from homology"/>
<evidence type="ECO:0000256" key="3">
    <source>
        <dbReference type="ARBA" id="ARBA00022676"/>
    </source>
</evidence>